<comment type="similarity">
    <text evidence="12">Belongs to the radical SAM superfamily. RlmN family.</text>
</comment>
<dbReference type="GO" id="GO:0030488">
    <property type="term" value="P:tRNA methylation"/>
    <property type="evidence" value="ECO:0007669"/>
    <property type="project" value="UniProtKB-UniRule"/>
</dbReference>
<dbReference type="InterPro" id="IPR058240">
    <property type="entry name" value="rSAM_sf"/>
</dbReference>
<dbReference type="InterPro" id="IPR040072">
    <property type="entry name" value="Methyltransferase_A"/>
</dbReference>
<comment type="caution">
    <text evidence="14">The sequence shown here is derived from an EMBL/GenBank/DDBJ whole genome shotgun (WGS) entry which is preliminary data.</text>
</comment>
<sequence>MNIEKISEVLVGQPAFRYKQIQKSIYGDLIDNWDQATTLSKDLRQKLNQECPLEINGEIKKTGDKKTLKAIITLLDNQKIETVLMMHKDGRYTVCVSSQVGCALGCTFCATGEMGYKRNLKTNEIIEQVIFFSRYIRKTYSPEDRVTNIVFMGMGEPMLNYDNVLAAVRILNSEETFNIGARKISISTSGITEGIKKLALEGIQVNLAISLHAPNDKMRLKLMPISRKYKIDKIISTMDSYIEKTGRQVMIEYLLIKDSNDSIEAATELAELLKGKLVVVNLIPCNPVGGNKPSPEYTIKKFKNILLRNGITVTQRYTFGRDIDAACGQLAIK</sequence>
<reference evidence="15" key="1">
    <citation type="submission" date="2017-09" db="EMBL/GenBank/DDBJ databases">
        <title>Depth-based differentiation of microbial function through sediment-hosted aquifers and enrichment of novel symbionts in the deep terrestrial subsurface.</title>
        <authorList>
            <person name="Probst A.J."/>
            <person name="Ladd B."/>
            <person name="Jarett J.K."/>
            <person name="Geller-Mcgrath D.E."/>
            <person name="Sieber C.M.K."/>
            <person name="Emerson J.B."/>
            <person name="Anantharaman K."/>
            <person name="Thomas B.C."/>
            <person name="Malmstrom R."/>
            <person name="Stieglmeier M."/>
            <person name="Klingl A."/>
            <person name="Woyke T."/>
            <person name="Ryan C.M."/>
            <person name="Banfield J.F."/>
        </authorList>
    </citation>
    <scope>NUCLEOTIDE SEQUENCE [LARGE SCALE GENOMIC DNA]</scope>
</reference>
<dbReference type="InterPro" id="IPR013785">
    <property type="entry name" value="Aldolase_TIM"/>
</dbReference>
<comment type="cofactor">
    <cofactor evidence="12">
        <name>[4Fe-4S] cluster</name>
        <dbReference type="ChEBI" id="CHEBI:49883"/>
    </cofactor>
    <text evidence="12">Binds 1 [4Fe-4S] cluster. The cluster is coordinated with 3 cysteines and an exchangeable S-adenosyl-L-methionine.</text>
</comment>
<evidence type="ECO:0000256" key="4">
    <source>
        <dbReference type="ARBA" id="ARBA00022552"/>
    </source>
</evidence>
<dbReference type="SFLD" id="SFLDG01062">
    <property type="entry name" value="methyltransferase_(Class_A)"/>
    <property type="match status" value="1"/>
</dbReference>
<feature type="binding site" evidence="12">
    <location>
        <position position="106"/>
    </location>
    <ligand>
        <name>[4Fe-4S] cluster</name>
        <dbReference type="ChEBI" id="CHEBI:49883"/>
        <note>4Fe-4S-S-AdoMet</note>
    </ligand>
</feature>
<evidence type="ECO:0000256" key="1">
    <source>
        <dbReference type="ARBA" id="ARBA00004496"/>
    </source>
</evidence>
<dbReference type="PANTHER" id="PTHR30544">
    <property type="entry name" value="23S RRNA METHYLTRANSFERASE"/>
    <property type="match status" value="1"/>
</dbReference>
<keyword evidence="7 12" id="KW-0949">S-adenosyl-L-methionine</keyword>
<keyword evidence="11 12" id="KW-0411">Iron-sulfur</keyword>
<dbReference type="InterPro" id="IPR004383">
    <property type="entry name" value="rRNA_lsu_MTrfase_RlmN/Cfr"/>
</dbReference>
<evidence type="ECO:0000256" key="9">
    <source>
        <dbReference type="ARBA" id="ARBA00022723"/>
    </source>
</evidence>
<dbReference type="SUPFAM" id="SSF102114">
    <property type="entry name" value="Radical SAM enzymes"/>
    <property type="match status" value="1"/>
</dbReference>
<dbReference type="FunFam" id="3.20.20.70:FF:000014">
    <property type="entry name" value="Probable dual-specificity RNA methyltransferase RlmN"/>
    <property type="match status" value="1"/>
</dbReference>
<evidence type="ECO:0000256" key="11">
    <source>
        <dbReference type="ARBA" id="ARBA00023014"/>
    </source>
</evidence>
<dbReference type="HAMAP" id="MF_01849">
    <property type="entry name" value="RNA_methyltr_RlmN"/>
    <property type="match status" value="1"/>
</dbReference>
<evidence type="ECO:0000256" key="12">
    <source>
        <dbReference type="HAMAP-Rule" id="MF_01849"/>
    </source>
</evidence>
<feature type="binding site" evidence="12">
    <location>
        <begin position="210"/>
        <end position="212"/>
    </location>
    <ligand>
        <name>S-adenosyl-L-methionine</name>
        <dbReference type="ChEBI" id="CHEBI:59789"/>
    </ligand>
</feature>
<dbReference type="GO" id="GO:0046872">
    <property type="term" value="F:metal ion binding"/>
    <property type="evidence" value="ECO:0007669"/>
    <property type="project" value="UniProtKB-KW"/>
</dbReference>
<organism evidence="14 15">
    <name type="scientific">Candidatus Buchananbacteria bacterium CG10_big_fil_rev_8_21_14_0_10_33_19</name>
    <dbReference type="NCBI Taxonomy" id="1974525"/>
    <lineage>
        <taxon>Bacteria</taxon>
        <taxon>Candidatus Buchananiibacteriota</taxon>
    </lineage>
</organism>
<dbReference type="EMBL" id="PEZY01000012">
    <property type="protein sequence ID" value="PIS05983.1"/>
    <property type="molecule type" value="Genomic_DNA"/>
</dbReference>
<keyword evidence="3 12" id="KW-0963">Cytoplasm</keyword>
<dbReference type="GO" id="GO:0070475">
    <property type="term" value="P:rRNA base methylation"/>
    <property type="evidence" value="ECO:0007669"/>
    <property type="project" value="UniProtKB-UniRule"/>
</dbReference>
<feature type="binding site" evidence="12">
    <location>
        <position position="109"/>
    </location>
    <ligand>
        <name>[4Fe-4S] cluster</name>
        <dbReference type="ChEBI" id="CHEBI:49883"/>
        <note>4Fe-4S-S-AdoMet</note>
    </ligand>
</feature>
<accession>A0A2H0W3P2</accession>
<evidence type="ECO:0000256" key="8">
    <source>
        <dbReference type="ARBA" id="ARBA00022694"/>
    </source>
</evidence>
<keyword evidence="10 12" id="KW-0408">Iron</keyword>
<dbReference type="AlphaFoldDB" id="A0A2H0W3P2"/>
<comment type="function">
    <text evidence="12">Specifically methylates position 2 of adenine 2503 in 23S rRNA and position 2 of adenine 37 in tRNAs.</text>
</comment>
<comment type="catalytic activity">
    <reaction evidence="12">
        <text>adenosine(37) in tRNA + 2 reduced [2Fe-2S]-[ferredoxin] + 2 S-adenosyl-L-methionine = 2-methyladenosine(37) in tRNA + 5'-deoxyadenosine + L-methionine + 2 oxidized [2Fe-2S]-[ferredoxin] + S-adenosyl-L-homocysteine</text>
        <dbReference type="Rhea" id="RHEA:43332"/>
        <dbReference type="Rhea" id="RHEA-COMP:10000"/>
        <dbReference type="Rhea" id="RHEA-COMP:10001"/>
        <dbReference type="Rhea" id="RHEA-COMP:10162"/>
        <dbReference type="Rhea" id="RHEA-COMP:10485"/>
        <dbReference type="ChEBI" id="CHEBI:17319"/>
        <dbReference type="ChEBI" id="CHEBI:33737"/>
        <dbReference type="ChEBI" id="CHEBI:33738"/>
        <dbReference type="ChEBI" id="CHEBI:57844"/>
        <dbReference type="ChEBI" id="CHEBI:57856"/>
        <dbReference type="ChEBI" id="CHEBI:59789"/>
        <dbReference type="ChEBI" id="CHEBI:74411"/>
        <dbReference type="ChEBI" id="CHEBI:74497"/>
        <dbReference type="EC" id="2.1.1.192"/>
    </reaction>
</comment>
<dbReference type="Pfam" id="PF04055">
    <property type="entry name" value="Radical_SAM"/>
    <property type="match status" value="1"/>
</dbReference>
<feature type="binding site" evidence="12">
    <location>
        <begin position="155"/>
        <end position="156"/>
    </location>
    <ligand>
        <name>S-adenosyl-L-methionine</name>
        <dbReference type="ChEBI" id="CHEBI:59789"/>
    </ligand>
</feature>
<name>A0A2H0W3P2_9BACT</name>
<dbReference type="PROSITE" id="PS51918">
    <property type="entry name" value="RADICAL_SAM"/>
    <property type="match status" value="1"/>
</dbReference>
<feature type="active site" description="Proton acceptor" evidence="12">
    <location>
        <position position="81"/>
    </location>
</feature>
<evidence type="ECO:0000313" key="14">
    <source>
        <dbReference type="EMBL" id="PIS05983.1"/>
    </source>
</evidence>
<keyword evidence="12" id="KW-1015">Disulfide bond</keyword>
<evidence type="ECO:0000256" key="5">
    <source>
        <dbReference type="ARBA" id="ARBA00022603"/>
    </source>
</evidence>
<dbReference type="GO" id="GO:0005737">
    <property type="term" value="C:cytoplasm"/>
    <property type="evidence" value="ECO:0007669"/>
    <property type="project" value="UniProtKB-SubCell"/>
</dbReference>
<dbReference type="GO" id="GO:0002935">
    <property type="term" value="F:tRNA (adenine(37)-C2)-methyltransferase activity"/>
    <property type="evidence" value="ECO:0007669"/>
    <property type="project" value="UniProtKB-UniRule"/>
</dbReference>
<dbReference type="Proteomes" id="UP000229056">
    <property type="component" value="Unassembled WGS sequence"/>
</dbReference>
<dbReference type="SFLD" id="SFLDS00029">
    <property type="entry name" value="Radical_SAM"/>
    <property type="match status" value="1"/>
</dbReference>
<keyword evidence="5 12" id="KW-0489">Methyltransferase</keyword>
<feature type="binding site" evidence="12">
    <location>
        <position position="102"/>
    </location>
    <ligand>
        <name>[4Fe-4S] cluster</name>
        <dbReference type="ChEBI" id="CHEBI:49883"/>
        <note>4Fe-4S-S-AdoMet</note>
    </ligand>
</feature>
<dbReference type="Gene3D" id="1.10.150.530">
    <property type="match status" value="1"/>
</dbReference>
<dbReference type="GO" id="GO:0070040">
    <property type="term" value="F:rRNA (adenine(2503)-C2-)-methyltransferase activity"/>
    <property type="evidence" value="ECO:0007669"/>
    <property type="project" value="UniProtKB-UniRule"/>
</dbReference>
<dbReference type="InterPro" id="IPR007197">
    <property type="entry name" value="rSAM"/>
</dbReference>
<proteinExistence type="inferred from homology"/>
<evidence type="ECO:0000313" key="15">
    <source>
        <dbReference type="Proteomes" id="UP000229056"/>
    </source>
</evidence>
<dbReference type="PIRSF" id="PIRSF006004">
    <property type="entry name" value="CHP00048"/>
    <property type="match status" value="1"/>
</dbReference>
<protein>
    <recommendedName>
        <fullName evidence="12">Probable dual-specificity RNA methyltransferase RlmN</fullName>
        <ecNumber evidence="12">2.1.1.192</ecNumber>
    </recommendedName>
    <alternativeName>
        <fullName evidence="12">23S rRNA (adenine(2503)-C(2))-methyltransferase</fullName>
    </alternativeName>
    <alternativeName>
        <fullName evidence="12">23S rRNA m2A2503 methyltransferase</fullName>
    </alternativeName>
    <alternativeName>
        <fullName evidence="12">Ribosomal RNA large subunit methyltransferase N</fullName>
    </alternativeName>
    <alternativeName>
        <fullName evidence="12">tRNA (adenine(37)-C(2))-methyltransferase</fullName>
    </alternativeName>
    <alternativeName>
        <fullName evidence="12">tRNA m2A37 methyltransferase</fullName>
    </alternativeName>
</protein>
<dbReference type="EC" id="2.1.1.192" evidence="12"/>
<gene>
    <name evidence="12 14" type="primary">rlmN</name>
    <name evidence="14" type="ORF">COT80_04420</name>
</gene>
<comment type="catalytic activity">
    <reaction evidence="12">
        <text>adenosine(2503) in 23S rRNA + 2 reduced [2Fe-2S]-[ferredoxin] + 2 S-adenosyl-L-methionine = 2-methyladenosine(2503) in 23S rRNA + 5'-deoxyadenosine + L-methionine + 2 oxidized [2Fe-2S]-[ferredoxin] + S-adenosyl-L-homocysteine</text>
        <dbReference type="Rhea" id="RHEA:42916"/>
        <dbReference type="Rhea" id="RHEA-COMP:10000"/>
        <dbReference type="Rhea" id="RHEA-COMP:10001"/>
        <dbReference type="Rhea" id="RHEA-COMP:10152"/>
        <dbReference type="Rhea" id="RHEA-COMP:10282"/>
        <dbReference type="ChEBI" id="CHEBI:17319"/>
        <dbReference type="ChEBI" id="CHEBI:33737"/>
        <dbReference type="ChEBI" id="CHEBI:33738"/>
        <dbReference type="ChEBI" id="CHEBI:57844"/>
        <dbReference type="ChEBI" id="CHEBI:57856"/>
        <dbReference type="ChEBI" id="CHEBI:59789"/>
        <dbReference type="ChEBI" id="CHEBI:74411"/>
        <dbReference type="ChEBI" id="CHEBI:74497"/>
        <dbReference type="EC" id="2.1.1.192"/>
    </reaction>
</comment>
<dbReference type="GO" id="GO:0019843">
    <property type="term" value="F:rRNA binding"/>
    <property type="evidence" value="ECO:0007669"/>
    <property type="project" value="UniProtKB-UniRule"/>
</dbReference>
<dbReference type="Pfam" id="PF21016">
    <property type="entry name" value="RlmN_N"/>
    <property type="match status" value="1"/>
</dbReference>
<evidence type="ECO:0000256" key="10">
    <source>
        <dbReference type="ARBA" id="ARBA00023004"/>
    </source>
</evidence>
<feature type="active site" description="S-methylcysteine intermediate" evidence="12">
    <location>
        <position position="327"/>
    </location>
</feature>
<keyword evidence="2 12" id="KW-0004">4Fe-4S</keyword>
<comment type="caution">
    <text evidence="12">Lacks conserved residue(s) required for the propagation of feature annotation.</text>
</comment>
<dbReference type="CDD" id="cd01335">
    <property type="entry name" value="Radical_SAM"/>
    <property type="match status" value="1"/>
</dbReference>
<dbReference type="NCBIfam" id="TIGR00048">
    <property type="entry name" value="rRNA_mod_RlmN"/>
    <property type="match status" value="1"/>
</dbReference>
<dbReference type="PANTHER" id="PTHR30544:SF5">
    <property type="entry name" value="RADICAL SAM CORE DOMAIN-CONTAINING PROTEIN"/>
    <property type="match status" value="1"/>
</dbReference>
<evidence type="ECO:0000256" key="6">
    <source>
        <dbReference type="ARBA" id="ARBA00022679"/>
    </source>
</evidence>
<keyword evidence="8 12" id="KW-0819">tRNA processing</keyword>
<evidence type="ECO:0000256" key="7">
    <source>
        <dbReference type="ARBA" id="ARBA00022691"/>
    </source>
</evidence>
<feature type="domain" description="Radical SAM core" evidence="13">
    <location>
        <begin position="88"/>
        <end position="322"/>
    </location>
</feature>
<feature type="binding site" evidence="12">
    <location>
        <position position="286"/>
    </location>
    <ligand>
        <name>S-adenosyl-L-methionine</name>
        <dbReference type="ChEBI" id="CHEBI:59789"/>
    </ligand>
</feature>
<keyword evidence="4 12" id="KW-0698">rRNA processing</keyword>
<comment type="miscellaneous">
    <text evidence="12">Reaction proceeds by a ping-pong mechanism involving intermediate methylation of a conserved cysteine residue.</text>
</comment>
<evidence type="ECO:0000259" key="13">
    <source>
        <dbReference type="PROSITE" id="PS51918"/>
    </source>
</evidence>
<dbReference type="InterPro" id="IPR048641">
    <property type="entry name" value="RlmN_N"/>
</dbReference>
<dbReference type="SFLD" id="SFLDF00275">
    <property type="entry name" value="adenosine_C2_methyltransferase"/>
    <property type="match status" value="1"/>
</dbReference>
<keyword evidence="9 12" id="KW-0479">Metal-binding</keyword>
<evidence type="ECO:0000256" key="3">
    <source>
        <dbReference type="ARBA" id="ARBA00022490"/>
    </source>
</evidence>
<feature type="binding site" evidence="12">
    <location>
        <position position="187"/>
    </location>
    <ligand>
        <name>S-adenosyl-L-methionine</name>
        <dbReference type="ChEBI" id="CHEBI:59789"/>
    </ligand>
</feature>
<comment type="subcellular location">
    <subcellularLocation>
        <location evidence="1 12">Cytoplasm</location>
    </subcellularLocation>
</comment>
<evidence type="ECO:0000256" key="2">
    <source>
        <dbReference type="ARBA" id="ARBA00022485"/>
    </source>
</evidence>
<dbReference type="InterPro" id="IPR027492">
    <property type="entry name" value="RNA_MTrfase_RlmN"/>
</dbReference>
<dbReference type="GO" id="GO:0000049">
    <property type="term" value="F:tRNA binding"/>
    <property type="evidence" value="ECO:0007669"/>
    <property type="project" value="UniProtKB-UniRule"/>
</dbReference>
<keyword evidence="6 12" id="KW-0808">Transferase</keyword>
<dbReference type="GO" id="GO:0051539">
    <property type="term" value="F:4 iron, 4 sulfur cluster binding"/>
    <property type="evidence" value="ECO:0007669"/>
    <property type="project" value="UniProtKB-UniRule"/>
</dbReference>
<dbReference type="Gene3D" id="3.20.20.70">
    <property type="entry name" value="Aldolase class I"/>
    <property type="match status" value="1"/>
</dbReference>